<keyword evidence="3" id="KW-1185">Reference proteome</keyword>
<proteinExistence type="predicted"/>
<reference evidence="2 3" key="1">
    <citation type="submission" date="2021-12" db="EMBL/GenBank/DDBJ databases">
        <title>Siccirubricoccus leaddurans sp. nov., a high concentration Zn2+ tolerance bacterium.</title>
        <authorList>
            <person name="Cao Y."/>
        </authorList>
    </citation>
    <scope>NUCLEOTIDE SEQUENCE [LARGE SCALE GENOMIC DNA]</scope>
    <source>
        <strain evidence="2 3">KC 17139</strain>
    </source>
</reference>
<evidence type="ECO:0000256" key="1">
    <source>
        <dbReference type="SAM" id="MobiDB-lite"/>
    </source>
</evidence>
<organism evidence="2 3">
    <name type="scientific">Siccirubricoccus soli</name>
    <dbReference type="NCBI Taxonomy" id="2899147"/>
    <lineage>
        <taxon>Bacteria</taxon>
        <taxon>Pseudomonadati</taxon>
        <taxon>Pseudomonadota</taxon>
        <taxon>Alphaproteobacteria</taxon>
        <taxon>Acetobacterales</taxon>
        <taxon>Roseomonadaceae</taxon>
        <taxon>Siccirubricoccus</taxon>
    </lineage>
</organism>
<dbReference type="Proteomes" id="UP001523392">
    <property type="component" value="Unassembled WGS sequence"/>
</dbReference>
<evidence type="ECO:0000313" key="3">
    <source>
        <dbReference type="Proteomes" id="UP001523392"/>
    </source>
</evidence>
<name>A0ABT1DBJ4_9PROT</name>
<sequence length="91" mass="10183">MAKAKRADGDPTRRPAVGDNRLRGLNMHLNQSDIPADLLERAAEAANRDRRSMVVGHHPRFGWVFRDEAEWSFIPGLVDVATVVPRWPVAA</sequence>
<dbReference type="RefSeq" id="WP_252955928.1">
    <property type="nucleotide sequence ID" value="NZ_JAFIRR010000185.1"/>
</dbReference>
<protein>
    <submittedName>
        <fullName evidence="2">Uncharacterized protein</fullName>
    </submittedName>
</protein>
<feature type="region of interest" description="Disordered" evidence="1">
    <location>
        <begin position="1"/>
        <end position="21"/>
    </location>
</feature>
<dbReference type="EMBL" id="JAFIRR010000185">
    <property type="protein sequence ID" value="MCO6419311.1"/>
    <property type="molecule type" value="Genomic_DNA"/>
</dbReference>
<gene>
    <name evidence="2" type="ORF">JYK14_24575</name>
</gene>
<feature type="compositionally biased region" description="Basic and acidic residues" evidence="1">
    <location>
        <begin position="1"/>
        <end position="13"/>
    </location>
</feature>
<accession>A0ABT1DBJ4</accession>
<comment type="caution">
    <text evidence="2">The sequence shown here is derived from an EMBL/GenBank/DDBJ whole genome shotgun (WGS) entry which is preliminary data.</text>
</comment>
<evidence type="ECO:0000313" key="2">
    <source>
        <dbReference type="EMBL" id="MCO6419311.1"/>
    </source>
</evidence>